<evidence type="ECO:0000313" key="8">
    <source>
        <dbReference type="Proteomes" id="UP000014680"/>
    </source>
</evidence>
<dbReference type="InterPro" id="IPR039481">
    <property type="entry name" value="EXOC2/Sec5_N_dom"/>
</dbReference>
<evidence type="ECO:0000256" key="1">
    <source>
        <dbReference type="ARBA" id="ARBA00010578"/>
    </source>
</evidence>
<dbReference type="OMA" id="YETWIVE"/>
<keyword evidence="2 4" id="KW-0813">Transport</keyword>
<comment type="similarity">
    <text evidence="1 4">Belongs to the SEC5 family.</text>
</comment>
<accession>A0A0A1TVN9</accession>
<evidence type="ECO:0000313" key="7">
    <source>
        <dbReference type="EMBL" id="ELP84517.1"/>
    </source>
</evidence>
<reference evidence="7 8" key="1">
    <citation type="submission" date="2012-10" db="EMBL/GenBank/DDBJ databases">
        <authorList>
            <person name="Zafar N."/>
            <person name="Inman J."/>
            <person name="Hall N."/>
            <person name="Lorenzi H."/>
            <person name="Caler E."/>
        </authorList>
    </citation>
    <scope>NUCLEOTIDE SEQUENCE [LARGE SCALE GENOMIC DNA]</scope>
    <source>
        <strain evidence="7 8">IP1</strain>
    </source>
</reference>
<dbReference type="KEGG" id="eiv:EIN_169820"/>
<dbReference type="InterPro" id="IPR029175">
    <property type="entry name" value="EXOC2/Sec5"/>
</dbReference>
<name>A0A0A1TVN9_ENTIV</name>
<dbReference type="GO" id="GO:0015031">
    <property type="term" value="P:protein transport"/>
    <property type="evidence" value="ECO:0007669"/>
    <property type="project" value="UniProtKB-KW"/>
</dbReference>
<keyword evidence="8" id="KW-1185">Reference proteome</keyword>
<feature type="domain" description="Exocyst complex component EXOC2/Sec5 N-terminal" evidence="6">
    <location>
        <begin position="2"/>
        <end position="753"/>
    </location>
</feature>
<organism evidence="7 8">
    <name type="scientific">Entamoeba invadens IP1</name>
    <dbReference type="NCBI Taxonomy" id="370355"/>
    <lineage>
        <taxon>Eukaryota</taxon>
        <taxon>Amoebozoa</taxon>
        <taxon>Evosea</taxon>
        <taxon>Archamoebae</taxon>
        <taxon>Mastigamoebida</taxon>
        <taxon>Entamoebidae</taxon>
        <taxon>Entamoeba</taxon>
    </lineage>
</organism>
<dbReference type="RefSeq" id="XP_004183863.1">
    <property type="nucleotide sequence ID" value="XM_004183815.1"/>
</dbReference>
<keyword evidence="4" id="KW-0653">Protein transport</keyword>
<feature type="region of interest" description="Disordered" evidence="5">
    <location>
        <begin position="766"/>
        <end position="792"/>
    </location>
</feature>
<dbReference type="PANTHER" id="PTHR13043">
    <property type="entry name" value="EXOCYST COMPLEX COMPONENT SEC5"/>
    <property type="match status" value="1"/>
</dbReference>
<dbReference type="Pfam" id="PF15469">
    <property type="entry name" value="Sec5"/>
    <property type="match status" value="1"/>
</dbReference>
<feature type="non-terminal residue" evidence="7">
    <location>
        <position position="1"/>
    </location>
</feature>
<gene>
    <name evidence="7" type="ORF">EIN_169820</name>
</gene>
<evidence type="ECO:0000256" key="2">
    <source>
        <dbReference type="ARBA" id="ARBA00022448"/>
    </source>
</evidence>
<protein>
    <recommendedName>
        <fullName evidence="4">Exocyst complex component 2</fullName>
    </recommendedName>
</protein>
<dbReference type="OrthoDB" id="26242at2759"/>
<proteinExistence type="inferred from homology"/>
<evidence type="ECO:0000256" key="5">
    <source>
        <dbReference type="SAM" id="MobiDB-lite"/>
    </source>
</evidence>
<dbReference type="GO" id="GO:0006893">
    <property type="term" value="P:Golgi to plasma membrane transport"/>
    <property type="evidence" value="ECO:0007669"/>
    <property type="project" value="UniProtKB-UniRule"/>
</dbReference>
<comment type="subunit">
    <text evidence="4">Component of the exocyst complex.</text>
</comment>
<dbReference type="AlphaFoldDB" id="A0A0A1TVN9"/>
<evidence type="ECO:0000259" key="6">
    <source>
        <dbReference type="Pfam" id="PF15469"/>
    </source>
</evidence>
<keyword evidence="3 4" id="KW-0268">Exocytosis</keyword>
<comment type="function">
    <text evidence="4">Component of the exocyst complex involved in the docking of exocytic vesicles with fusion sites on the plasma membrane.</text>
</comment>
<dbReference type="GO" id="GO:0000145">
    <property type="term" value="C:exocyst"/>
    <property type="evidence" value="ECO:0007669"/>
    <property type="project" value="UniProtKB-UniRule"/>
</dbReference>
<dbReference type="GeneID" id="14883625"/>
<dbReference type="Proteomes" id="UP000014680">
    <property type="component" value="Unassembled WGS sequence"/>
</dbReference>
<dbReference type="EMBL" id="KB207112">
    <property type="protein sequence ID" value="ELP84517.1"/>
    <property type="molecule type" value="Genomic_DNA"/>
</dbReference>
<sequence>QDAISVIERARSVFSLPAQLRNAAQNRDDDRFVSVFNRAQGLAKETEVSIYQDVLKDCNITAQKFSDELFDTISLLSLTRNQYDRCLTTLFELKQFPVIVLRDNPVIFLLRTHRDILRKEYEIAFDKLTTKKYEKKQDKVVMQSMNVLAMTSSKHSVNTRSSTLSTGQTTQGKNDANHMILKSKKYQTVTVFCDKMLEHMPKLIGVVQFSTVKKKEDEDNNSTQLRKTSVIFEDGSVVSVSYSKTTTASIFLDLAVSTYKLSKPDMKDDVEYELCSFIGKTNEKNQEVLSSALKEAIVIGESDFPYELETIWMTAAKEVSHGFFAREKQGDADKVSSSDRSAYVVKIVEDFCENMSKVFKYEDKTNTDLEHANAENLVEKSCLEAIENVLVGFKAQQVEEKYIEPLRKAHGELVSSFIERITEHTRARIIAMKDTDEVFLNPGNGILVGFQRIYTEDFKMLKEIIQATENPDEQVIQFFGISVKALKEFFEIASKECVDSLLARKKRENESFEEGINEISEYSQLTKQRKLLSLTENSQNALSGQSLWDLYTFSSTKKDLVVEGNLKVKEVLKEFEEISKKILEDYIDDRSVYFNDMMNRIDAKYYETWIVEDIDFKGVDEYALNIVTELIVVKQDLHVFAMSKESSCMSKILLNLIKSFREVTKKTMNEMKDKHIQDKEATMVCIRWMMGAMFLIKACKPLIEKNTADNKEIQSVMDEIKELIGKTAEDLEPKMKETVDKTMTTFAALVDAFKLTAAVDEEKSQRITKSSRPIVGKEKQSISFLDTPMEDN</sequence>
<evidence type="ECO:0000256" key="3">
    <source>
        <dbReference type="ARBA" id="ARBA00022483"/>
    </source>
</evidence>
<dbReference type="VEuPathDB" id="AmoebaDB:EIN_169820"/>
<evidence type="ECO:0000256" key="4">
    <source>
        <dbReference type="RuleBase" id="RU365069"/>
    </source>
</evidence>
<dbReference type="GO" id="GO:0006887">
    <property type="term" value="P:exocytosis"/>
    <property type="evidence" value="ECO:0007669"/>
    <property type="project" value="UniProtKB-KW"/>
</dbReference>
<dbReference type="PANTHER" id="PTHR13043:SF1">
    <property type="entry name" value="EXOCYST COMPLEX COMPONENT 2"/>
    <property type="match status" value="1"/>
</dbReference>